<reference evidence="1" key="1">
    <citation type="submission" date="2024-02" db="EMBL/GenBank/DDBJ databases">
        <title>Metagenome Assembled Genome of Zalaria obscura JY119.</title>
        <authorList>
            <person name="Vighnesh L."/>
            <person name="Jagadeeshwari U."/>
            <person name="Venkata Ramana C."/>
            <person name="Sasikala C."/>
        </authorList>
    </citation>
    <scope>NUCLEOTIDE SEQUENCE</scope>
    <source>
        <strain evidence="1">JY119</strain>
    </source>
</reference>
<evidence type="ECO:0000313" key="2">
    <source>
        <dbReference type="Proteomes" id="UP001320706"/>
    </source>
</evidence>
<accession>A0ACC3S785</accession>
<name>A0ACC3S785_9PEZI</name>
<organism evidence="1 2">
    <name type="scientific">Zalaria obscura</name>
    <dbReference type="NCBI Taxonomy" id="2024903"/>
    <lineage>
        <taxon>Eukaryota</taxon>
        <taxon>Fungi</taxon>
        <taxon>Dikarya</taxon>
        <taxon>Ascomycota</taxon>
        <taxon>Pezizomycotina</taxon>
        <taxon>Dothideomycetes</taxon>
        <taxon>Dothideomycetidae</taxon>
        <taxon>Dothideales</taxon>
        <taxon>Zalariaceae</taxon>
        <taxon>Zalaria</taxon>
    </lineage>
</organism>
<proteinExistence type="predicted"/>
<evidence type="ECO:0000313" key="1">
    <source>
        <dbReference type="EMBL" id="KAK8200883.1"/>
    </source>
</evidence>
<dbReference type="Proteomes" id="UP001320706">
    <property type="component" value="Unassembled WGS sequence"/>
</dbReference>
<keyword evidence="2" id="KW-1185">Reference proteome</keyword>
<gene>
    <name evidence="1" type="ORF">M8818_006201</name>
</gene>
<comment type="caution">
    <text evidence="1">The sequence shown here is derived from an EMBL/GenBank/DDBJ whole genome shotgun (WGS) entry which is preliminary data.</text>
</comment>
<sequence>MATEQAPPAAEDSTIQLDVPKLHSLPSEQQDLYLLTFTSDLARHVESLDEEGASAHQIYIKKELFQVINLATPAPTRVIRNNLGRCFAGIFGKGNRKLLYESINELGAIINSSVKEKDIKAKHAAVYCLGSIYEAAGDSAVSLSAIACTSALKLLKASQAHTGLRSAIFRALGRLVKGIGPSIDEQIARDVWKQARSYASSDKAQLVQTSASWCLEQLLSHTPYFDNSNDFEKLQTAIWKTIDSPSDKVRHAAASCLSAILVKSLSATPNQEVIPKLKKPKKGKKQANEDDGEEEIERASSPAPQKAITSLSFSLIDIFRHLSSQYCRPATSNRARAGIAVCYQKVITGLGEGIVEKQYSTIAKHLFNDLLSHPTLAHHRYRGLITRKFVRIILEDVAAGMLGETAQLNAARFLLHDLIKDYPQEIKERPEPSKQALTGALGALTSLIQRLDAATSVIAELCRDGLIQVLQHPSYTVQVYASRCLRAFILACPQQLLSTVTICMNNVERELKLLGSSGQSSRRCAGYANGLAAVLSTSSRHTLYGSVDVYSKVLSQATALLKSSGSSDLRVSSTQVQVAWIMIGGLMSLGPNFVKIHLPQLLLLWRNALPLPSVNDRMAQRNLLELSFLTHVRECALGSLMAFLQYNSKLLTSDVSKRLATMLQNTAIFLSGLPAKKTAEDISLRLSPHLQLLDFEVMVRRRVFQCYTALIKTSPHGAAEIAQQSNVLPLAVTSFADPENYAPSSMSVAIASSAGSYDTVWEVGDNSGFGVNGMIEGLDIRPLPFGESTKVKTKHWTTRRDPASLIDRTLLSPIVGAWEHDAITSYVASDVEGDRQPQEPATEVVNAAIGLFALVFPLQSPKIQDSILEQILSYMGIMATQKETPQKAALAANIALAILAAVRVAGPGVNNPSGSVRSATAEKALQDMLHLFVMDPDQNIRSIAAEALGRLCNICGNDLTDKEVKYLVELIVTNREPHVRSGCASALACIHSQLGGMAAGYHLKNIISILMSLAADPHPMVHFWALESLCKVADSAGLTFSSYVSSTIGLLGQLYVLDSHNAETASQASSNLEMELATAAVTARCIDSIINVLGPDLQDMAKPREMVLTLIRQFEAENGVLVLMESLRCLEHLSMYAPGHVEFAQYVQRLHSHLDSSSPDLRAVAIDGLSNAMQRDADEIIRTAKPGLEERLWDLLDEEPDNSTIKNIFSNWLSQTCLSNTNGWIQRCNTVLTKAKSRIENAPPTTKTTATAQPDIQDDEIAGFAAAAGVKEDDDASAPTSSQELIRWQVRFFAMDLLTTLLDTISKDAIVNDESPALVVLQQHVAEVIRIGFSASTAGVVGLRVRGLRIIDTILRLFGSTPDPDFTEATLLEQYQAQISSALTPAFAADSSPELAAEAVNVCASFISTGIVTDVDRMGRILKLLVTALDNFSTGADPSSIGDLKGLNSNAQVMVRMAVFSAWAGLQMATAEQKYLLDVVKPYVSKLTPLWLSSLQEYARLRFEPDASSTTGTPALSASPETTYAALNRETLLKFYQDSWLNLVDAIASLIDEDSDFVFDALDGKVDGGQANGVPHRASDINYREEPVAFFFVLFGLAFEALVGRSSNDGFAGTGRTLEILLALKKILRPSVSGNAIYQEAIFSETMDLLDRMVLTEGTDVQTVIVDIARNLCVGHPSSRHGSNASADEDSLSDDIDQLFELTRIIVLVLAGIIPGLAESNRPTRAEISDEAVSLARLALDSLVDVAEVFPSIIKADLHACIFHIFVTVLGTGSCQATLVPQVLPIFRRFVSSVTLDARSETRKQVRGTLTRFLAILKNAQKRESEASLPCEKNTILGSTILITSSNSAMATDDPVVARFIAELGDCLENRMTTKMAAGCARSLLVMPATNSLRPTVAPKLLPRLLSFLAHPSDLEEMDQSRTVVAQALVGFVTTLPPAQKSPAIGLLIPTLLSRAVREGEQTHRETASRLVELAAADQSAFRATIGKMDADQKALMERIIREGQGPQQVAKTDASEEREPTIALKMNF</sequence>
<protein>
    <submittedName>
        <fullName evidence="1">Uncharacterized protein</fullName>
    </submittedName>
</protein>
<dbReference type="EMBL" id="JAMKPW020000038">
    <property type="protein sequence ID" value="KAK8200883.1"/>
    <property type="molecule type" value="Genomic_DNA"/>
</dbReference>